<keyword evidence="8" id="KW-1185">Reference proteome</keyword>
<name>A0ABV2ZHJ2_9ACTN</name>
<dbReference type="PANTHER" id="PTHR11709:SF518">
    <property type="entry name" value="MULTICOPPER OXIDASE"/>
    <property type="match status" value="1"/>
</dbReference>
<keyword evidence="1" id="KW-0479">Metal-binding</keyword>
<evidence type="ECO:0000256" key="3">
    <source>
        <dbReference type="SAM" id="MobiDB-lite"/>
    </source>
</evidence>
<evidence type="ECO:0000259" key="4">
    <source>
        <dbReference type="Pfam" id="PF00394"/>
    </source>
</evidence>
<keyword evidence="2" id="KW-0560">Oxidoreductase</keyword>
<reference evidence="7 8" key="1">
    <citation type="submission" date="2024-06" db="EMBL/GenBank/DDBJ databases">
        <title>The Natural Products Discovery Center: Release of the First 8490 Sequenced Strains for Exploring Actinobacteria Biosynthetic Diversity.</title>
        <authorList>
            <person name="Kalkreuter E."/>
            <person name="Kautsar S.A."/>
            <person name="Yang D."/>
            <person name="Bader C.D."/>
            <person name="Teijaro C.N."/>
            <person name="Fluegel L."/>
            <person name="Davis C.M."/>
            <person name="Simpson J.R."/>
            <person name="Lauterbach L."/>
            <person name="Steele A.D."/>
            <person name="Gui C."/>
            <person name="Meng S."/>
            <person name="Li G."/>
            <person name="Viehrig K."/>
            <person name="Ye F."/>
            <person name="Su P."/>
            <person name="Kiefer A.F."/>
            <person name="Nichols A."/>
            <person name="Cepeda A.J."/>
            <person name="Yan W."/>
            <person name="Fan B."/>
            <person name="Jiang Y."/>
            <person name="Adhikari A."/>
            <person name="Zheng C.-J."/>
            <person name="Schuster L."/>
            <person name="Cowan T.M."/>
            <person name="Smanski M.J."/>
            <person name="Chevrette M.G."/>
            <person name="De Carvalho L.P.S."/>
            <person name="Shen B."/>
        </authorList>
    </citation>
    <scope>NUCLEOTIDE SEQUENCE [LARGE SCALE GENOMIC DNA]</scope>
    <source>
        <strain evidence="7 8">NPDC033843</strain>
    </source>
</reference>
<evidence type="ECO:0000313" key="7">
    <source>
        <dbReference type="EMBL" id="MEU3781575.1"/>
    </source>
</evidence>
<dbReference type="InterPro" id="IPR011706">
    <property type="entry name" value="Cu-oxidase_C"/>
</dbReference>
<dbReference type="InterPro" id="IPR011707">
    <property type="entry name" value="Cu-oxidase-like_N"/>
</dbReference>
<sequence length="521" mass="55924">MTSLDRRGVLKGLTVAAAGATVTGAVTGSPAAAAPHAAAAGQAAAVPFPQPAMRRTSPSTGRLTTRLTVRFTELKIPGVGKVLTRTYEGSVPGPTLRVRPGDSLEITQVNALPPNTGPHEDDANIPHHFNTFNLHTHGLEVDPTGDADNVFRAFEPAETPGDTTTYRTVINVPEGHPAGTFWYHPHHHGSTATQLLSGMSGVIIVEGDIDQVPEIAAAKDVVVCISELKVSAGRVPDLTSQATCDDTPSTFLVNGALNPVLTIAPGEVQRWRVVNAGPVSAHFLSLSGHEMHQIACDGITFMNPVTTTGLTLPMGGRTDLLIRGGKPGTYRLTGGGASGPLLTLVVTGEARPKPMPLPKSLPGRPTDMPEPTRNRTLIFRTDEDVFPGPFPNAYRILGDGETPPADPEAGRRDLAWGRFSPDYVNQRIRLGEVEQWTVTNDSHSRGHGHHPFHLHTNHFLVTAVDNRRLATPVWHDTVDVPPEGTITFLLCAQDFTGRAMLHCHHIEHGDEGMMQIIEYVR</sequence>
<evidence type="ECO:0000259" key="5">
    <source>
        <dbReference type="Pfam" id="PF07731"/>
    </source>
</evidence>
<feature type="region of interest" description="Disordered" evidence="3">
    <location>
        <begin position="350"/>
        <end position="371"/>
    </location>
</feature>
<dbReference type="InterPro" id="IPR008972">
    <property type="entry name" value="Cupredoxin"/>
</dbReference>
<feature type="domain" description="Plastocyanin-like" evidence="5">
    <location>
        <begin position="419"/>
        <end position="514"/>
    </location>
</feature>
<dbReference type="InterPro" id="IPR006311">
    <property type="entry name" value="TAT_signal"/>
</dbReference>
<dbReference type="Pfam" id="PF07731">
    <property type="entry name" value="Cu-oxidase_2"/>
    <property type="match status" value="1"/>
</dbReference>
<gene>
    <name evidence="7" type="ORF">AB0E89_13475</name>
</gene>
<dbReference type="Pfam" id="PF00394">
    <property type="entry name" value="Cu-oxidase"/>
    <property type="match status" value="1"/>
</dbReference>
<dbReference type="EMBL" id="JBEZVE010000006">
    <property type="protein sequence ID" value="MEU3781575.1"/>
    <property type="molecule type" value="Genomic_DNA"/>
</dbReference>
<dbReference type="Proteomes" id="UP001550739">
    <property type="component" value="Unassembled WGS sequence"/>
</dbReference>
<dbReference type="Gene3D" id="2.60.40.420">
    <property type="entry name" value="Cupredoxins - blue copper proteins"/>
    <property type="match status" value="3"/>
</dbReference>
<evidence type="ECO:0000256" key="2">
    <source>
        <dbReference type="ARBA" id="ARBA00023002"/>
    </source>
</evidence>
<dbReference type="PANTHER" id="PTHR11709">
    <property type="entry name" value="MULTI-COPPER OXIDASE"/>
    <property type="match status" value="1"/>
</dbReference>
<dbReference type="RefSeq" id="WP_334579050.1">
    <property type="nucleotide sequence ID" value="NZ_JBEZVE010000006.1"/>
</dbReference>
<evidence type="ECO:0000256" key="1">
    <source>
        <dbReference type="ARBA" id="ARBA00022723"/>
    </source>
</evidence>
<protein>
    <submittedName>
        <fullName evidence="7">Multicopper oxidase family protein</fullName>
    </submittedName>
</protein>
<accession>A0ABV2ZHJ2</accession>
<dbReference type="Pfam" id="PF07732">
    <property type="entry name" value="Cu-oxidase_3"/>
    <property type="match status" value="1"/>
</dbReference>
<dbReference type="InterPro" id="IPR002355">
    <property type="entry name" value="Cu_oxidase_Cu_BS"/>
</dbReference>
<feature type="domain" description="Plastocyanin-like" evidence="4">
    <location>
        <begin position="245"/>
        <end position="331"/>
    </location>
</feature>
<comment type="caution">
    <text evidence="7">The sequence shown here is derived from an EMBL/GenBank/DDBJ whole genome shotgun (WGS) entry which is preliminary data.</text>
</comment>
<dbReference type="InterPro" id="IPR001117">
    <property type="entry name" value="Cu-oxidase_2nd"/>
</dbReference>
<dbReference type="InterPro" id="IPR045087">
    <property type="entry name" value="Cu-oxidase_fam"/>
</dbReference>
<evidence type="ECO:0000313" key="8">
    <source>
        <dbReference type="Proteomes" id="UP001550739"/>
    </source>
</evidence>
<evidence type="ECO:0000259" key="6">
    <source>
        <dbReference type="Pfam" id="PF07732"/>
    </source>
</evidence>
<proteinExistence type="predicted"/>
<dbReference type="CDD" id="cd13853">
    <property type="entry name" value="CuRO_1_Tth-MCO_like"/>
    <property type="match status" value="1"/>
</dbReference>
<dbReference type="PROSITE" id="PS00080">
    <property type="entry name" value="MULTICOPPER_OXIDASE2"/>
    <property type="match status" value="1"/>
</dbReference>
<dbReference type="SUPFAM" id="SSF49503">
    <property type="entry name" value="Cupredoxins"/>
    <property type="match status" value="3"/>
</dbReference>
<organism evidence="7 8">
    <name type="scientific">Streptomyces sp. 900129855</name>
    <dbReference type="NCBI Taxonomy" id="3155129"/>
    <lineage>
        <taxon>Bacteria</taxon>
        <taxon>Bacillati</taxon>
        <taxon>Actinomycetota</taxon>
        <taxon>Actinomycetes</taxon>
        <taxon>Kitasatosporales</taxon>
        <taxon>Streptomycetaceae</taxon>
        <taxon>Streptomyces</taxon>
    </lineage>
</organism>
<dbReference type="PROSITE" id="PS51318">
    <property type="entry name" value="TAT"/>
    <property type="match status" value="1"/>
</dbReference>
<feature type="domain" description="Plastocyanin-like" evidence="6">
    <location>
        <begin position="82"/>
        <end position="207"/>
    </location>
</feature>